<dbReference type="EMBL" id="LVXG01000013">
    <property type="protein sequence ID" value="OQP49821.1"/>
    <property type="molecule type" value="Genomic_DNA"/>
</dbReference>
<sequence>MTNRGLTVNNTDGTSKVSKIIVDAANKVAYIYGKDSLLISQIILSEKEVMRFLSVDPLTKQYPMLTPYQFASNQPIWAIDLDGLEAKVKVTTEVTGYTVQRLTGIVPSGTNTMVVVPTYKVILTDAQKPDRAIATGSVTRDSWYSRGSNSSGEYELINRHFEPADGNKNLYTGERRRFPPDTDLRGYRLNQKGSATLNAQPHTKEQETYLGGSPIDEARTNYKQATNVYLHIGGLYQHTPGADQSLAASYGCFGFVSSPQIYTTVQQANDAIKNGTWDDKGTTNADYQSFMDKIKQVRDRYNGTPNDKVLIEVIKRDNVKEKSNKKL</sequence>
<keyword evidence="2" id="KW-1185">Reference proteome</keyword>
<comment type="caution">
    <text evidence="1">The sequence shown here is derived from an EMBL/GenBank/DDBJ whole genome shotgun (WGS) entry which is preliminary data.</text>
</comment>
<evidence type="ECO:0000313" key="2">
    <source>
        <dbReference type="Proteomes" id="UP000192610"/>
    </source>
</evidence>
<dbReference type="Proteomes" id="UP000192610">
    <property type="component" value="Unassembled WGS sequence"/>
</dbReference>
<proteinExistence type="predicted"/>
<gene>
    <name evidence="1" type="ORF">A4H97_28460</name>
</gene>
<dbReference type="AlphaFoldDB" id="A0A1V9EUR5"/>
<reference evidence="2" key="1">
    <citation type="submission" date="2016-04" db="EMBL/GenBank/DDBJ databases">
        <authorList>
            <person name="Chen L."/>
            <person name="Zhuang W."/>
            <person name="Wang G."/>
        </authorList>
    </citation>
    <scope>NUCLEOTIDE SEQUENCE [LARGE SCALE GENOMIC DNA]</scope>
    <source>
        <strain evidence="2">17621</strain>
    </source>
</reference>
<accession>A0A1V9EUR5</accession>
<name>A0A1V9EUR5_9BACT</name>
<protein>
    <submittedName>
        <fullName evidence="1">Uncharacterized protein</fullName>
    </submittedName>
</protein>
<evidence type="ECO:0000313" key="1">
    <source>
        <dbReference type="EMBL" id="OQP49821.1"/>
    </source>
</evidence>
<dbReference type="STRING" id="354355.SAMN05660816_05738"/>
<organism evidence="1 2">
    <name type="scientific">Niastella yeongjuensis</name>
    <dbReference type="NCBI Taxonomy" id="354355"/>
    <lineage>
        <taxon>Bacteria</taxon>
        <taxon>Pseudomonadati</taxon>
        <taxon>Bacteroidota</taxon>
        <taxon>Chitinophagia</taxon>
        <taxon>Chitinophagales</taxon>
        <taxon>Chitinophagaceae</taxon>
        <taxon>Niastella</taxon>
    </lineage>
</organism>